<dbReference type="PRINTS" id="PR01020">
    <property type="entry name" value="LPSBIOSNTHSS"/>
</dbReference>
<comment type="similarity">
    <text evidence="9">Belongs to the bacterial CoaD family.</text>
</comment>
<keyword evidence="4 9" id="KW-0547">Nucleotide-binding</keyword>
<evidence type="ECO:0000313" key="12">
    <source>
        <dbReference type="Proteomes" id="UP000823636"/>
    </source>
</evidence>
<keyword evidence="5 9" id="KW-0067">ATP-binding</keyword>
<feature type="binding site" evidence="9">
    <location>
        <position position="46"/>
    </location>
    <ligand>
        <name>substrate</name>
    </ligand>
</feature>
<keyword evidence="7 9" id="KW-0173">Coenzyme A biosynthesis</keyword>
<comment type="subcellular location">
    <subcellularLocation>
        <location evidence="9">Cytoplasm</location>
    </subcellularLocation>
</comment>
<dbReference type="GO" id="GO:0005737">
    <property type="term" value="C:cytoplasm"/>
    <property type="evidence" value="ECO:0007669"/>
    <property type="project" value="UniProtKB-SubCell"/>
</dbReference>
<evidence type="ECO:0000256" key="4">
    <source>
        <dbReference type="ARBA" id="ARBA00022741"/>
    </source>
</evidence>
<dbReference type="SUPFAM" id="SSF52374">
    <property type="entry name" value="Nucleotidylyl transferase"/>
    <property type="match status" value="1"/>
</dbReference>
<feature type="site" description="Transition state stabilizer" evidence="9">
    <location>
        <position position="22"/>
    </location>
</feature>
<evidence type="ECO:0000256" key="9">
    <source>
        <dbReference type="HAMAP-Rule" id="MF_00151"/>
    </source>
</evidence>
<comment type="function">
    <text evidence="9">Reversibly transfers an adenylyl group from ATP to 4'-phosphopantetheine, yielding dephospho-CoA (dPCoA) and pyrophosphate.</text>
</comment>
<organism evidence="11 12">
    <name type="scientific">Candidatus Caccoplasma merdipullorum</name>
    <dbReference type="NCBI Taxonomy" id="2840718"/>
    <lineage>
        <taxon>Bacteria</taxon>
        <taxon>Pseudomonadati</taxon>
        <taxon>Bacteroidota</taxon>
        <taxon>Bacteroidia</taxon>
        <taxon>Bacteroidales</taxon>
        <taxon>Bacteroidaceae</taxon>
        <taxon>Bacteroidaceae incertae sedis</taxon>
        <taxon>Candidatus Caccoplasma</taxon>
    </lineage>
</organism>
<comment type="catalytic activity">
    <reaction evidence="8 9">
        <text>(R)-4'-phosphopantetheine + ATP + H(+) = 3'-dephospho-CoA + diphosphate</text>
        <dbReference type="Rhea" id="RHEA:19801"/>
        <dbReference type="ChEBI" id="CHEBI:15378"/>
        <dbReference type="ChEBI" id="CHEBI:30616"/>
        <dbReference type="ChEBI" id="CHEBI:33019"/>
        <dbReference type="ChEBI" id="CHEBI:57328"/>
        <dbReference type="ChEBI" id="CHEBI:61723"/>
        <dbReference type="EC" id="2.7.7.3"/>
    </reaction>
</comment>
<keyword evidence="3 9" id="KW-0548">Nucleotidyltransferase</keyword>
<dbReference type="Gene3D" id="3.40.50.620">
    <property type="entry name" value="HUPs"/>
    <property type="match status" value="1"/>
</dbReference>
<comment type="subunit">
    <text evidence="9">Homohexamer.</text>
</comment>
<evidence type="ECO:0000256" key="6">
    <source>
        <dbReference type="ARBA" id="ARBA00022842"/>
    </source>
</evidence>
<evidence type="ECO:0000256" key="1">
    <source>
        <dbReference type="ARBA" id="ARBA00022490"/>
    </source>
</evidence>
<evidence type="ECO:0000256" key="8">
    <source>
        <dbReference type="ARBA" id="ARBA00029346"/>
    </source>
</evidence>
<dbReference type="InterPro" id="IPR014729">
    <property type="entry name" value="Rossmann-like_a/b/a_fold"/>
</dbReference>
<reference evidence="11" key="2">
    <citation type="journal article" date="2021" name="PeerJ">
        <title>Extensive microbial diversity within the chicken gut microbiome revealed by metagenomics and culture.</title>
        <authorList>
            <person name="Gilroy R."/>
            <person name="Ravi A."/>
            <person name="Getino M."/>
            <person name="Pursley I."/>
            <person name="Horton D.L."/>
            <person name="Alikhan N.F."/>
            <person name="Baker D."/>
            <person name="Gharbi K."/>
            <person name="Hall N."/>
            <person name="Watson M."/>
            <person name="Adriaenssens E.M."/>
            <person name="Foster-Nyarko E."/>
            <person name="Jarju S."/>
            <person name="Secka A."/>
            <person name="Antonio M."/>
            <person name="Oren A."/>
            <person name="Chaudhuri R.R."/>
            <person name="La Ragione R."/>
            <person name="Hildebrand F."/>
            <person name="Pallen M.J."/>
        </authorList>
    </citation>
    <scope>NUCLEOTIDE SEQUENCE</scope>
    <source>
        <strain evidence="11">G3-4614</strain>
    </source>
</reference>
<sequence length="158" mass="17452">MKTCHKRTLLFPGSFDPFTKGHLSIVERGLKIADRIVVAVGINEAKRCMFSAEERVNAIKGVFAADERISVVTYGGLTVDAVKESDADGILRGVRTLADFEYERNMADMNRMLAGIETVLLFSEPELACISSSALRELIKFGRDISPFIPEGLMLPKK</sequence>
<feature type="binding site" evidence="9">
    <location>
        <begin position="14"/>
        <end position="15"/>
    </location>
    <ligand>
        <name>ATP</name>
        <dbReference type="ChEBI" id="CHEBI:30616"/>
    </ligand>
</feature>
<comment type="cofactor">
    <cofactor evidence="9">
        <name>Mg(2+)</name>
        <dbReference type="ChEBI" id="CHEBI:18420"/>
    </cofactor>
</comment>
<evidence type="ECO:0000313" key="11">
    <source>
        <dbReference type="EMBL" id="MBO8438873.1"/>
    </source>
</evidence>
<dbReference type="GO" id="GO:0005524">
    <property type="term" value="F:ATP binding"/>
    <property type="evidence" value="ECO:0007669"/>
    <property type="project" value="UniProtKB-KW"/>
</dbReference>
<evidence type="ECO:0000256" key="5">
    <source>
        <dbReference type="ARBA" id="ARBA00022840"/>
    </source>
</evidence>
<accession>A0A9D9E4C1</accession>
<dbReference type="HAMAP" id="MF_00151">
    <property type="entry name" value="PPAT_bact"/>
    <property type="match status" value="1"/>
</dbReference>
<feature type="binding site" evidence="9">
    <location>
        <position position="103"/>
    </location>
    <ligand>
        <name>ATP</name>
        <dbReference type="ChEBI" id="CHEBI:30616"/>
    </ligand>
</feature>
<comment type="caution">
    <text evidence="11">The sequence shown here is derived from an EMBL/GenBank/DDBJ whole genome shotgun (WGS) entry which is preliminary data.</text>
</comment>
<feature type="binding site" evidence="9">
    <location>
        <position position="14"/>
    </location>
    <ligand>
        <name>substrate</name>
    </ligand>
</feature>
<keyword evidence="1 9" id="KW-0963">Cytoplasm</keyword>
<evidence type="ECO:0000256" key="7">
    <source>
        <dbReference type="ARBA" id="ARBA00022993"/>
    </source>
</evidence>
<feature type="binding site" evidence="9">
    <location>
        <position position="22"/>
    </location>
    <ligand>
        <name>ATP</name>
        <dbReference type="ChEBI" id="CHEBI:30616"/>
    </ligand>
</feature>
<evidence type="ECO:0000256" key="3">
    <source>
        <dbReference type="ARBA" id="ARBA00022695"/>
    </source>
</evidence>
<dbReference type="EC" id="2.7.7.3" evidence="9"/>
<dbReference type="NCBIfam" id="TIGR00125">
    <property type="entry name" value="cyt_tran_rel"/>
    <property type="match status" value="1"/>
</dbReference>
<protein>
    <recommendedName>
        <fullName evidence="9">Phosphopantetheine adenylyltransferase</fullName>
        <ecNumber evidence="9">2.7.7.3</ecNumber>
    </recommendedName>
    <alternativeName>
        <fullName evidence="9">Dephospho-CoA pyrophosphorylase</fullName>
    </alternativeName>
    <alternativeName>
        <fullName evidence="9">Pantetheine-phosphate adenylyltransferase</fullName>
        <shortName evidence="9">PPAT</shortName>
    </alternativeName>
</protein>
<proteinExistence type="inferred from homology"/>
<feature type="binding site" evidence="9">
    <location>
        <position position="78"/>
    </location>
    <ligand>
        <name>substrate</name>
    </ligand>
</feature>
<dbReference type="GO" id="GO:0004595">
    <property type="term" value="F:pantetheine-phosphate adenylyltransferase activity"/>
    <property type="evidence" value="ECO:0007669"/>
    <property type="project" value="UniProtKB-UniRule"/>
</dbReference>
<reference evidence="11" key="1">
    <citation type="submission" date="2020-10" db="EMBL/GenBank/DDBJ databases">
        <authorList>
            <person name="Gilroy R."/>
        </authorList>
    </citation>
    <scope>NUCLEOTIDE SEQUENCE</scope>
    <source>
        <strain evidence="11">G3-4614</strain>
    </source>
</reference>
<dbReference type="Pfam" id="PF01467">
    <property type="entry name" value="CTP_transf_like"/>
    <property type="match status" value="1"/>
</dbReference>
<feature type="domain" description="Cytidyltransferase-like" evidence="10">
    <location>
        <begin position="10"/>
        <end position="137"/>
    </location>
</feature>
<dbReference type="NCBIfam" id="TIGR01510">
    <property type="entry name" value="coaD_prev_kdtB"/>
    <property type="match status" value="1"/>
</dbReference>
<dbReference type="PANTHER" id="PTHR21342:SF1">
    <property type="entry name" value="PHOSPHOPANTETHEINE ADENYLYLTRANSFERASE"/>
    <property type="match status" value="1"/>
</dbReference>
<evidence type="ECO:0000256" key="2">
    <source>
        <dbReference type="ARBA" id="ARBA00022679"/>
    </source>
</evidence>
<name>A0A9D9E4C1_9BACT</name>
<dbReference type="EMBL" id="JADIMW010000084">
    <property type="protein sequence ID" value="MBO8438873.1"/>
    <property type="molecule type" value="Genomic_DNA"/>
</dbReference>
<dbReference type="Proteomes" id="UP000823636">
    <property type="component" value="Unassembled WGS sequence"/>
</dbReference>
<dbReference type="AlphaFoldDB" id="A0A9D9E4C1"/>
<dbReference type="GO" id="GO:0015937">
    <property type="term" value="P:coenzyme A biosynthetic process"/>
    <property type="evidence" value="ECO:0007669"/>
    <property type="project" value="UniProtKB-UniRule"/>
</dbReference>
<feature type="binding site" evidence="9">
    <location>
        <position position="92"/>
    </location>
    <ligand>
        <name>substrate</name>
    </ligand>
</feature>
<dbReference type="PANTHER" id="PTHR21342">
    <property type="entry name" value="PHOSPHOPANTETHEINE ADENYLYLTRANSFERASE"/>
    <property type="match status" value="1"/>
</dbReference>
<comment type="pathway">
    <text evidence="9">Cofactor biosynthesis; coenzyme A biosynthesis; CoA from (R)-pantothenate: step 4/5.</text>
</comment>
<keyword evidence="6 9" id="KW-0460">Magnesium</keyword>
<keyword evidence="2 9" id="KW-0808">Transferase</keyword>
<dbReference type="InterPro" id="IPR004821">
    <property type="entry name" value="Cyt_trans-like"/>
</dbReference>
<feature type="binding site" evidence="9">
    <location>
        <begin position="93"/>
        <end position="95"/>
    </location>
    <ligand>
        <name>ATP</name>
        <dbReference type="ChEBI" id="CHEBI:30616"/>
    </ligand>
</feature>
<gene>
    <name evidence="9 11" type="primary">coaD</name>
    <name evidence="11" type="ORF">IAC54_08285</name>
</gene>
<dbReference type="InterPro" id="IPR001980">
    <property type="entry name" value="PPAT"/>
</dbReference>
<feature type="binding site" evidence="9">
    <location>
        <begin position="127"/>
        <end position="133"/>
    </location>
    <ligand>
        <name>ATP</name>
        <dbReference type="ChEBI" id="CHEBI:30616"/>
    </ligand>
</feature>
<evidence type="ECO:0000259" key="10">
    <source>
        <dbReference type="Pfam" id="PF01467"/>
    </source>
</evidence>